<dbReference type="AlphaFoldDB" id="A0A929MRJ7"/>
<dbReference type="Proteomes" id="UP000757900">
    <property type="component" value="Unassembled WGS sequence"/>
</dbReference>
<comment type="caution">
    <text evidence="1">The sequence shown here is derived from an EMBL/GenBank/DDBJ whole genome shotgun (WGS) entry which is preliminary data.</text>
</comment>
<dbReference type="EMBL" id="JABZFV010000273">
    <property type="protein sequence ID" value="MBF0935543.1"/>
    <property type="molecule type" value="Genomic_DNA"/>
</dbReference>
<proteinExistence type="predicted"/>
<evidence type="ECO:0000313" key="1">
    <source>
        <dbReference type="EMBL" id="MBF0935543.1"/>
    </source>
</evidence>
<name>A0A929MRJ7_ABIDE</name>
<sequence>IAILHDLMLDGNTQRFVLADDYLAQAKQQDPQALAMELVMQKLFDHNDYKRLYAMFLMECHKHESLQALKRELEAETKAAFMDFIRQHDLPMLAFMVRDDFMEFANAMIIAGEYLPLEETFLHKSDLVRQVIVQAMAQTTPANQKEGL</sequence>
<protein>
    <submittedName>
        <fullName evidence="1">Uncharacterized protein</fullName>
    </submittedName>
</protein>
<reference evidence="1" key="1">
    <citation type="submission" date="2020-04" db="EMBL/GenBank/DDBJ databases">
        <title>Deep metagenomics examines the oral microbiome during advanced dental caries in children, revealing novel taxa and co-occurrences with host molecules.</title>
        <authorList>
            <person name="Baker J.L."/>
            <person name="Morton J.T."/>
            <person name="Dinis M."/>
            <person name="Alvarez R."/>
            <person name="Tran N.C."/>
            <person name="Knight R."/>
            <person name="Edlund A."/>
        </authorList>
    </citation>
    <scope>NUCLEOTIDE SEQUENCE</scope>
    <source>
        <strain evidence="1">JCVI_23_bin.16</strain>
    </source>
</reference>
<organism evidence="1 2">
    <name type="scientific">Abiotrophia defectiva</name>
    <name type="common">Streptococcus defectivus</name>
    <dbReference type="NCBI Taxonomy" id="46125"/>
    <lineage>
        <taxon>Bacteria</taxon>
        <taxon>Bacillati</taxon>
        <taxon>Bacillota</taxon>
        <taxon>Bacilli</taxon>
        <taxon>Lactobacillales</taxon>
        <taxon>Aerococcaceae</taxon>
        <taxon>Abiotrophia</taxon>
    </lineage>
</organism>
<feature type="non-terminal residue" evidence="1">
    <location>
        <position position="1"/>
    </location>
</feature>
<gene>
    <name evidence="1" type="ORF">HXK00_07895</name>
</gene>
<evidence type="ECO:0000313" key="2">
    <source>
        <dbReference type="Proteomes" id="UP000757900"/>
    </source>
</evidence>
<accession>A0A929MRJ7</accession>